<dbReference type="GO" id="GO:0003700">
    <property type="term" value="F:DNA-binding transcription factor activity"/>
    <property type="evidence" value="ECO:0007669"/>
    <property type="project" value="InterPro"/>
</dbReference>
<dbReference type="PANTHER" id="PTHR22952:SF446">
    <property type="entry name" value="ABSCISIC ACID-INSENSITIVE 5-LIKE PROTEIN 5-RELATED"/>
    <property type="match status" value="1"/>
</dbReference>
<dbReference type="Gene3D" id="1.20.5.170">
    <property type="match status" value="1"/>
</dbReference>
<name>A0AAP0NLT4_9MAGN</name>
<dbReference type="FunFam" id="1.20.5.170:FF:000036">
    <property type="entry name" value="ABSCISIC ACID-INSENSITIVE 5-like protein 2"/>
    <property type="match status" value="1"/>
</dbReference>
<feature type="coiled-coil region" evidence="4">
    <location>
        <begin position="377"/>
        <end position="414"/>
    </location>
</feature>
<evidence type="ECO:0000256" key="3">
    <source>
        <dbReference type="ARBA" id="ARBA00023242"/>
    </source>
</evidence>
<dbReference type="GO" id="GO:0045893">
    <property type="term" value="P:positive regulation of DNA-templated transcription"/>
    <property type="evidence" value="ECO:0007669"/>
    <property type="project" value="InterPro"/>
</dbReference>
<comment type="caution">
    <text evidence="7">The sequence shown here is derived from an EMBL/GenBank/DDBJ whole genome shotgun (WGS) entry which is preliminary data.</text>
</comment>
<dbReference type="Proteomes" id="UP001417504">
    <property type="component" value="Unassembled WGS sequence"/>
</dbReference>
<protein>
    <recommendedName>
        <fullName evidence="6">BZIP domain-containing protein</fullName>
    </recommendedName>
</protein>
<dbReference type="CDD" id="cd14707">
    <property type="entry name" value="bZIP_plant_BZIP46"/>
    <property type="match status" value="1"/>
</dbReference>
<dbReference type="GO" id="GO:0003677">
    <property type="term" value="F:DNA binding"/>
    <property type="evidence" value="ECO:0007669"/>
    <property type="project" value="UniProtKB-KW"/>
</dbReference>
<keyword evidence="4" id="KW-0175">Coiled coil</keyword>
<dbReference type="Pfam" id="PF00170">
    <property type="entry name" value="bZIP_1"/>
    <property type="match status" value="1"/>
</dbReference>
<comment type="subcellular location">
    <subcellularLocation>
        <location evidence="1">Nucleus</location>
    </subcellularLocation>
</comment>
<dbReference type="InterPro" id="IPR004827">
    <property type="entry name" value="bZIP"/>
</dbReference>
<feature type="region of interest" description="Disordered" evidence="5">
    <location>
        <begin position="1"/>
        <end position="34"/>
    </location>
</feature>
<organism evidence="7 8">
    <name type="scientific">Stephania japonica</name>
    <dbReference type="NCBI Taxonomy" id="461633"/>
    <lineage>
        <taxon>Eukaryota</taxon>
        <taxon>Viridiplantae</taxon>
        <taxon>Streptophyta</taxon>
        <taxon>Embryophyta</taxon>
        <taxon>Tracheophyta</taxon>
        <taxon>Spermatophyta</taxon>
        <taxon>Magnoliopsida</taxon>
        <taxon>Ranunculales</taxon>
        <taxon>Menispermaceae</taxon>
        <taxon>Menispermoideae</taxon>
        <taxon>Cissampelideae</taxon>
        <taxon>Stephania</taxon>
    </lineage>
</organism>
<evidence type="ECO:0000313" key="8">
    <source>
        <dbReference type="Proteomes" id="UP001417504"/>
    </source>
</evidence>
<dbReference type="PROSITE" id="PS00036">
    <property type="entry name" value="BZIP_BASIC"/>
    <property type="match status" value="1"/>
</dbReference>
<gene>
    <name evidence="7" type="ORF">Sjap_017271</name>
</gene>
<dbReference type="InterPro" id="IPR043452">
    <property type="entry name" value="BZIP46-like"/>
</dbReference>
<reference evidence="7 8" key="1">
    <citation type="submission" date="2024-01" db="EMBL/GenBank/DDBJ databases">
        <title>Genome assemblies of Stephania.</title>
        <authorList>
            <person name="Yang L."/>
        </authorList>
    </citation>
    <scope>NUCLEOTIDE SEQUENCE [LARGE SCALE GENOMIC DNA]</scope>
    <source>
        <strain evidence="7">QJT</strain>
        <tissue evidence="7">Leaf</tissue>
    </source>
</reference>
<proteinExistence type="predicted"/>
<evidence type="ECO:0000256" key="4">
    <source>
        <dbReference type="SAM" id="Coils"/>
    </source>
</evidence>
<dbReference type="SUPFAM" id="SSF57959">
    <property type="entry name" value="Leucine zipper domain"/>
    <property type="match status" value="1"/>
</dbReference>
<accession>A0AAP0NLT4</accession>
<dbReference type="EMBL" id="JBBNAE010000007">
    <property type="protein sequence ID" value="KAK9109211.1"/>
    <property type="molecule type" value="Genomic_DNA"/>
</dbReference>
<evidence type="ECO:0000313" key="7">
    <source>
        <dbReference type="EMBL" id="KAK9109211.1"/>
    </source>
</evidence>
<sequence>MGSHWNFKNMGDTNNGDGSSGGNGRPPGNIGNFSLARQPSVYSLTFDEFQNTVGGVGKDFGSMNMDELIKNIWNAEEAQAMASSFGGAVEGGNSSLNLQRQGSLTLPRTLSQKTVDEVWRDLFKETTAAAAAATGVGGGGKDGNQNGGLNLPQRQQTLGEMTLEEFLVRAGVVREDAQPPPKLNNNGFYGELMNANNNPGLTLGFGQNGRNNVVMGNQIAENRIQAPSQSPSVVMNANGMRSPHTQPQQKQQQQYLFPRQPNMGYTSPLNVANVPLAGPGTRGGIVGVGEPIVNNSLIQGGMGIGGLGAAPAAVTVASPANQISSNGVSKNNGDFPSPIPPVFNGLRGKRVGGVVEKVVERRQRRMIKNRESAARSRARKQAHTMELEAEVAKLQEENRNLQKKQEEILEIQKNQVLEIINRQNGAKKQCLRRTLTGPW</sequence>
<feature type="domain" description="BZIP" evidence="6">
    <location>
        <begin position="359"/>
        <end position="408"/>
    </location>
</feature>
<evidence type="ECO:0000259" key="6">
    <source>
        <dbReference type="PROSITE" id="PS50217"/>
    </source>
</evidence>
<dbReference type="PROSITE" id="PS50217">
    <property type="entry name" value="BZIP"/>
    <property type="match status" value="1"/>
</dbReference>
<dbReference type="GO" id="GO:0005634">
    <property type="term" value="C:nucleus"/>
    <property type="evidence" value="ECO:0007669"/>
    <property type="project" value="UniProtKB-SubCell"/>
</dbReference>
<evidence type="ECO:0000256" key="1">
    <source>
        <dbReference type="ARBA" id="ARBA00004123"/>
    </source>
</evidence>
<keyword evidence="2" id="KW-0238">DNA-binding</keyword>
<dbReference type="SMART" id="SM00338">
    <property type="entry name" value="BRLZ"/>
    <property type="match status" value="1"/>
</dbReference>
<keyword evidence="3" id="KW-0539">Nucleus</keyword>
<dbReference type="PANTHER" id="PTHR22952">
    <property type="entry name" value="CAMP-RESPONSE ELEMENT BINDING PROTEIN-RELATED"/>
    <property type="match status" value="1"/>
</dbReference>
<keyword evidence="8" id="KW-1185">Reference proteome</keyword>
<evidence type="ECO:0000256" key="2">
    <source>
        <dbReference type="ARBA" id="ARBA00023125"/>
    </source>
</evidence>
<dbReference type="AlphaFoldDB" id="A0AAP0NLT4"/>
<dbReference type="InterPro" id="IPR046347">
    <property type="entry name" value="bZIP_sf"/>
</dbReference>
<evidence type="ECO:0000256" key="5">
    <source>
        <dbReference type="SAM" id="MobiDB-lite"/>
    </source>
</evidence>